<evidence type="ECO:0000256" key="4">
    <source>
        <dbReference type="ARBA" id="ARBA00022519"/>
    </source>
</evidence>
<evidence type="ECO:0000256" key="1">
    <source>
        <dbReference type="ARBA" id="ARBA00004429"/>
    </source>
</evidence>
<feature type="transmembrane region" description="Helical" evidence="9">
    <location>
        <begin position="29"/>
        <end position="50"/>
    </location>
</feature>
<dbReference type="InterPro" id="IPR050366">
    <property type="entry name" value="BP-dependent_transpt_permease"/>
</dbReference>
<evidence type="ECO:0000259" key="10">
    <source>
        <dbReference type="PROSITE" id="PS50928"/>
    </source>
</evidence>
<dbReference type="EMBL" id="CP051180">
    <property type="protein sequence ID" value="QIZ75822.1"/>
    <property type="molecule type" value="Genomic_DNA"/>
</dbReference>
<comment type="subcellular location">
    <subcellularLocation>
        <location evidence="1">Cell inner membrane</location>
        <topology evidence="1">Multi-pass membrane protein</topology>
    </subcellularLocation>
    <subcellularLocation>
        <location evidence="9">Cell membrane</location>
        <topology evidence="9">Multi-pass membrane protein</topology>
    </subcellularLocation>
</comment>
<dbReference type="KEGG" id="fes:HER31_02255"/>
<keyword evidence="3" id="KW-1003">Cell membrane</keyword>
<dbReference type="InterPro" id="IPR025966">
    <property type="entry name" value="OppC_N"/>
</dbReference>
<keyword evidence="7 9" id="KW-0472">Membrane</keyword>
<dbReference type="InterPro" id="IPR035906">
    <property type="entry name" value="MetI-like_sf"/>
</dbReference>
<evidence type="ECO:0000313" key="11">
    <source>
        <dbReference type="EMBL" id="QIZ75822.1"/>
    </source>
</evidence>
<dbReference type="PROSITE" id="PS50928">
    <property type="entry name" value="ABC_TM1"/>
    <property type="match status" value="1"/>
</dbReference>
<evidence type="ECO:0000256" key="8">
    <source>
        <dbReference type="ARBA" id="ARBA00024202"/>
    </source>
</evidence>
<proteinExistence type="inferred from homology"/>
<organism evidence="11 12">
    <name type="scientific">Ferrimonas lipolytica</name>
    <dbReference type="NCBI Taxonomy" id="2724191"/>
    <lineage>
        <taxon>Bacteria</taxon>
        <taxon>Pseudomonadati</taxon>
        <taxon>Pseudomonadota</taxon>
        <taxon>Gammaproteobacteria</taxon>
        <taxon>Alteromonadales</taxon>
        <taxon>Ferrimonadaceae</taxon>
        <taxon>Ferrimonas</taxon>
    </lineage>
</organism>
<dbReference type="InterPro" id="IPR000515">
    <property type="entry name" value="MetI-like"/>
</dbReference>
<dbReference type="Gene3D" id="1.10.3720.10">
    <property type="entry name" value="MetI-like"/>
    <property type="match status" value="1"/>
</dbReference>
<sequence length="296" mass="31895">MGSPQLYHEDKIPSTWTQIWIHFRNRPTAYVGLWAIGFMLLLSLLGPFLAPFSATEQASEMLLAPPSWHADGDVKFFFGTDSLGRDIWSRLLHGAHLTFGYAALIVIVTIAVGFLIGTLSGTAHGLRASVLGHLLDALLSLPSVILALLMVAVMGPGLNNVFWAVGLSLLPSIVRTVHNAVYEENQKQYVMAAKLDGANRYQILRYAILPNIADIMVMRTTLTFSAAILDIAALGFLNLGAQAPSPEWGAMVRDGISNVLSAPWTVTMPGLAILLAVLATNLVGDGLGHAISEERD</sequence>
<keyword evidence="4" id="KW-0997">Cell inner membrane</keyword>
<gene>
    <name evidence="11" type="ORF">HER31_02255</name>
</gene>
<dbReference type="Proteomes" id="UP000501602">
    <property type="component" value="Chromosome"/>
</dbReference>
<feature type="transmembrane region" description="Helical" evidence="9">
    <location>
        <begin position="99"/>
        <end position="122"/>
    </location>
</feature>
<feature type="transmembrane region" description="Helical" evidence="9">
    <location>
        <begin position="261"/>
        <end position="283"/>
    </location>
</feature>
<evidence type="ECO:0000256" key="9">
    <source>
        <dbReference type="RuleBase" id="RU363032"/>
    </source>
</evidence>
<evidence type="ECO:0000256" key="2">
    <source>
        <dbReference type="ARBA" id="ARBA00022448"/>
    </source>
</evidence>
<dbReference type="Pfam" id="PF00528">
    <property type="entry name" value="BPD_transp_1"/>
    <property type="match status" value="1"/>
</dbReference>
<dbReference type="RefSeq" id="WP_168659083.1">
    <property type="nucleotide sequence ID" value="NZ_CP051180.1"/>
</dbReference>
<name>A0A6H1UDE3_9GAMM</name>
<feature type="transmembrane region" description="Helical" evidence="9">
    <location>
        <begin position="134"/>
        <end position="155"/>
    </location>
</feature>
<keyword evidence="6 9" id="KW-1133">Transmembrane helix</keyword>
<evidence type="ECO:0000256" key="7">
    <source>
        <dbReference type="ARBA" id="ARBA00023136"/>
    </source>
</evidence>
<keyword evidence="12" id="KW-1185">Reference proteome</keyword>
<dbReference type="GO" id="GO:0005886">
    <property type="term" value="C:plasma membrane"/>
    <property type="evidence" value="ECO:0007669"/>
    <property type="project" value="UniProtKB-SubCell"/>
</dbReference>
<evidence type="ECO:0000256" key="6">
    <source>
        <dbReference type="ARBA" id="ARBA00022989"/>
    </source>
</evidence>
<keyword evidence="2 9" id="KW-0813">Transport</keyword>
<protein>
    <submittedName>
        <fullName evidence="11">ABC transporter permease subunit</fullName>
    </submittedName>
</protein>
<evidence type="ECO:0000256" key="5">
    <source>
        <dbReference type="ARBA" id="ARBA00022692"/>
    </source>
</evidence>
<dbReference type="SUPFAM" id="SSF161098">
    <property type="entry name" value="MetI-like"/>
    <property type="match status" value="1"/>
</dbReference>
<dbReference type="Pfam" id="PF12911">
    <property type="entry name" value="OppC_N"/>
    <property type="match status" value="1"/>
</dbReference>
<comment type="similarity">
    <text evidence="8">Belongs to the binding-protein-dependent transport system permease family. OppBC subfamily.</text>
</comment>
<feature type="transmembrane region" description="Helical" evidence="9">
    <location>
        <begin position="222"/>
        <end position="241"/>
    </location>
</feature>
<dbReference type="CDD" id="cd06261">
    <property type="entry name" value="TM_PBP2"/>
    <property type="match status" value="1"/>
</dbReference>
<keyword evidence="5 9" id="KW-0812">Transmembrane</keyword>
<dbReference type="PANTHER" id="PTHR43386:SF5">
    <property type="entry name" value="PUTRESCINE EXPORT SYSTEM PERMEASE PROTEIN SAPC"/>
    <property type="match status" value="1"/>
</dbReference>
<feature type="domain" description="ABC transmembrane type-1" evidence="10">
    <location>
        <begin position="95"/>
        <end position="284"/>
    </location>
</feature>
<dbReference type="PANTHER" id="PTHR43386">
    <property type="entry name" value="OLIGOPEPTIDE TRANSPORT SYSTEM PERMEASE PROTEIN APPC"/>
    <property type="match status" value="1"/>
</dbReference>
<dbReference type="GO" id="GO:0055085">
    <property type="term" value="P:transmembrane transport"/>
    <property type="evidence" value="ECO:0007669"/>
    <property type="project" value="InterPro"/>
</dbReference>
<dbReference type="AlphaFoldDB" id="A0A6H1UDE3"/>
<accession>A0A6H1UDE3</accession>
<evidence type="ECO:0000313" key="12">
    <source>
        <dbReference type="Proteomes" id="UP000501602"/>
    </source>
</evidence>
<evidence type="ECO:0000256" key="3">
    <source>
        <dbReference type="ARBA" id="ARBA00022475"/>
    </source>
</evidence>
<reference evidence="11 12" key="1">
    <citation type="submission" date="2020-04" db="EMBL/GenBank/DDBJ databases">
        <title>Ferrimonas sp. S7 isolated from sea water.</title>
        <authorList>
            <person name="Bae S.S."/>
            <person name="Baek K."/>
        </authorList>
    </citation>
    <scope>NUCLEOTIDE SEQUENCE [LARGE SCALE GENOMIC DNA]</scope>
    <source>
        <strain evidence="11 12">S7</strain>
    </source>
</reference>